<organism evidence="1">
    <name type="scientific">Tetraselmis virus 1</name>
    <dbReference type="NCBI Taxonomy" id="2060617"/>
    <lineage>
        <taxon>Viruses</taxon>
        <taxon>Varidnaviria</taxon>
        <taxon>Bamfordvirae</taxon>
        <taxon>Nucleocytoviricota</taxon>
        <taxon>Megaviricetes</taxon>
        <taxon>Imitervirales</taxon>
        <taxon>Allomimiviridae</taxon>
        <taxon>Oceanusvirus</taxon>
        <taxon>Oceanusvirus kaneohense</taxon>
    </lineage>
</organism>
<accession>A0A2P0VPB9</accession>
<sequence>MTSVVHASTEEMAKNKGLEIIIRTMQTMYRNSIIVNPSNWVVIDVTDEDEYN</sequence>
<reference evidence="1" key="1">
    <citation type="journal article" date="2018" name="Virology">
        <title>A giant virus infecting green algae encodes key fermentation genes.</title>
        <authorList>
            <person name="Schvarcz C.R."/>
            <person name="Steward G.F."/>
        </authorList>
    </citation>
    <scope>NUCLEOTIDE SEQUENCE [LARGE SCALE GENOMIC DNA]</scope>
</reference>
<evidence type="ECO:0000313" key="2">
    <source>
        <dbReference type="Proteomes" id="UP000244773"/>
    </source>
</evidence>
<gene>
    <name evidence="1" type="ORF">TetV_620</name>
</gene>
<name>A0A2P0VPB9_9VIRU</name>
<keyword evidence="2" id="KW-1185">Reference proteome</keyword>
<protein>
    <submittedName>
        <fullName evidence="1">Uncharacterized protein</fullName>
    </submittedName>
</protein>
<evidence type="ECO:0000313" key="1">
    <source>
        <dbReference type="EMBL" id="AUF82702.1"/>
    </source>
</evidence>
<proteinExistence type="predicted"/>
<dbReference type="Proteomes" id="UP000244773">
    <property type="component" value="Segment"/>
</dbReference>
<dbReference type="EMBL" id="KY322437">
    <property type="protein sequence ID" value="AUF82702.1"/>
    <property type="molecule type" value="Genomic_DNA"/>
</dbReference>